<proteinExistence type="predicted"/>
<protein>
    <submittedName>
        <fullName evidence="2">Uncharacterized protein</fullName>
    </submittedName>
</protein>
<evidence type="ECO:0000313" key="2">
    <source>
        <dbReference type="EMBL" id="CAE6901561.1"/>
    </source>
</evidence>
<dbReference type="AlphaFoldDB" id="A0A9N8MT92"/>
<evidence type="ECO:0000256" key="1">
    <source>
        <dbReference type="SAM" id="MobiDB-lite"/>
    </source>
</evidence>
<evidence type="ECO:0000313" key="3">
    <source>
        <dbReference type="Proteomes" id="UP000675121"/>
    </source>
</evidence>
<reference evidence="2" key="1">
    <citation type="submission" date="2021-02" db="EMBL/GenBank/DDBJ databases">
        <authorList>
            <person name="Vanwijnsberghe S."/>
        </authorList>
    </citation>
    <scope>NUCLEOTIDE SEQUENCE</scope>
    <source>
        <strain evidence="2">R-70211</strain>
    </source>
</reference>
<dbReference type="EMBL" id="CAJNAS010000008">
    <property type="protein sequence ID" value="CAE6901561.1"/>
    <property type="molecule type" value="Genomic_DNA"/>
</dbReference>
<gene>
    <name evidence="2" type="ORF">R70211_03329</name>
</gene>
<sequence length="77" mass="7978">MAPKAGGGNPQLPLPGYAGYFVFENYTPSTDVGFTEPLNGGTEHALGSATASDVTTPRCASQPRPERWPSAHATAVC</sequence>
<comment type="caution">
    <text evidence="2">The sequence shown here is derived from an EMBL/GenBank/DDBJ whole genome shotgun (WGS) entry which is preliminary data.</text>
</comment>
<name>A0A9N8MT92_9BURK</name>
<keyword evidence="3" id="KW-1185">Reference proteome</keyword>
<organism evidence="2 3">
    <name type="scientific">Paraburkholderia domus</name>
    <dbReference type="NCBI Taxonomy" id="2793075"/>
    <lineage>
        <taxon>Bacteria</taxon>
        <taxon>Pseudomonadati</taxon>
        <taxon>Pseudomonadota</taxon>
        <taxon>Betaproteobacteria</taxon>
        <taxon>Burkholderiales</taxon>
        <taxon>Burkholderiaceae</taxon>
        <taxon>Paraburkholderia</taxon>
    </lineage>
</organism>
<feature type="region of interest" description="Disordered" evidence="1">
    <location>
        <begin position="34"/>
        <end position="77"/>
    </location>
</feature>
<feature type="compositionally biased region" description="Polar residues" evidence="1">
    <location>
        <begin position="49"/>
        <end position="59"/>
    </location>
</feature>
<accession>A0A9N8MT92</accession>
<dbReference type="Proteomes" id="UP000675121">
    <property type="component" value="Unassembled WGS sequence"/>
</dbReference>